<name>A0A6N8FSC2_9CHRO</name>
<keyword evidence="3" id="KW-1185">Reference proteome</keyword>
<reference evidence="2 3" key="1">
    <citation type="journal article" date="2019" name="Front. Microbiol.">
        <title>Genomic Features for Desiccation Tolerance and Sugar Biosynthesis in the Extremophile Gloeocapsopsis sp. UTEX B3054.</title>
        <authorList>
            <person name="Urrejola C."/>
            <person name="Alcorta J."/>
            <person name="Salas L."/>
            <person name="Vasquez M."/>
            <person name="Polz M.F."/>
            <person name="Vicuna R."/>
            <person name="Diez B."/>
        </authorList>
    </citation>
    <scope>NUCLEOTIDE SEQUENCE [LARGE SCALE GENOMIC DNA]</scope>
    <source>
        <strain evidence="2 3">1H9</strain>
    </source>
</reference>
<organism evidence="2 3">
    <name type="scientific">Gloeocapsopsis dulcis AAB1 = 1H9</name>
    <dbReference type="NCBI Taxonomy" id="1433147"/>
    <lineage>
        <taxon>Bacteria</taxon>
        <taxon>Bacillati</taxon>
        <taxon>Cyanobacteriota</taxon>
        <taxon>Cyanophyceae</taxon>
        <taxon>Oscillatoriophycideae</taxon>
        <taxon>Chroococcales</taxon>
        <taxon>Chroococcaceae</taxon>
        <taxon>Gloeocapsopsis</taxon>
        <taxon>Gloeocapsopsis dulcis</taxon>
    </lineage>
</organism>
<gene>
    <name evidence="2" type="ORF">BWI75_06590</name>
</gene>
<dbReference type="Proteomes" id="UP000441797">
    <property type="component" value="Unassembled WGS sequence"/>
</dbReference>
<proteinExistence type="predicted"/>
<feature type="region of interest" description="Disordered" evidence="1">
    <location>
        <begin position="1"/>
        <end position="21"/>
    </location>
</feature>
<evidence type="ECO:0000256" key="1">
    <source>
        <dbReference type="SAM" id="MobiDB-lite"/>
    </source>
</evidence>
<comment type="caution">
    <text evidence="2">The sequence shown here is derived from an EMBL/GenBank/DDBJ whole genome shotgun (WGS) entry which is preliminary data.</text>
</comment>
<dbReference type="RefSeq" id="WP_105222359.1">
    <property type="nucleotide sequence ID" value="NZ_CAWNSU010000010.1"/>
</dbReference>
<protein>
    <submittedName>
        <fullName evidence="2">Uncharacterized protein</fullName>
    </submittedName>
</protein>
<dbReference type="EMBL" id="NAPY01000007">
    <property type="protein sequence ID" value="MUL36028.1"/>
    <property type="molecule type" value="Genomic_DNA"/>
</dbReference>
<dbReference type="OrthoDB" id="427106at2"/>
<evidence type="ECO:0000313" key="2">
    <source>
        <dbReference type="EMBL" id="MUL36028.1"/>
    </source>
</evidence>
<dbReference type="AlphaFoldDB" id="A0A6N8FSC2"/>
<accession>A0A6N8FSC2</accession>
<sequence length="60" mass="7045">MYSDRPSTPPEDQFDSEAIPTLQRRTIHPDSLKFMDMAKDLLDKPEIKQAMAEEQEKHQE</sequence>
<evidence type="ECO:0000313" key="3">
    <source>
        <dbReference type="Proteomes" id="UP000441797"/>
    </source>
</evidence>